<accession>A0A8D8H9A1</accession>
<keyword evidence="1" id="KW-1133">Transmembrane helix</keyword>
<protein>
    <submittedName>
        <fullName evidence="2">(northern house mosquito) hypothetical protein</fullName>
    </submittedName>
</protein>
<feature type="transmembrane region" description="Helical" evidence="1">
    <location>
        <begin position="7"/>
        <end position="23"/>
    </location>
</feature>
<reference evidence="2" key="1">
    <citation type="submission" date="2021-05" db="EMBL/GenBank/DDBJ databases">
        <authorList>
            <person name="Alioto T."/>
            <person name="Alioto T."/>
            <person name="Gomez Garrido J."/>
        </authorList>
    </citation>
    <scope>NUCLEOTIDE SEQUENCE</scope>
</reference>
<name>A0A8D8H9A1_CULPI</name>
<proteinExistence type="predicted"/>
<evidence type="ECO:0000256" key="1">
    <source>
        <dbReference type="SAM" id="Phobius"/>
    </source>
</evidence>
<dbReference type="AlphaFoldDB" id="A0A8D8H9A1"/>
<keyword evidence="1" id="KW-0472">Membrane</keyword>
<feature type="transmembrane region" description="Helical" evidence="1">
    <location>
        <begin position="90"/>
        <end position="115"/>
    </location>
</feature>
<organism evidence="2">
    <name type="scientific">Culex pipiens</name>
    <name type="common">House mosquito</name>
    <dbReference type="NCBI Taxonomy" id="7175"/>
    <lineage>
        <taxon>Eukaryota</taxon>
        <taxon>Metazoa</taxon>
        <taxon>Ecdysozoa</taxon>
        <taxon>Arthropoda</taxon>
        <taxon>Hexapoda</taxon>
        <taxon>Insecta</taxon>
        <taxon>Pterygota</taxon>
        <taxon>Neoptera</taxon>
        <taxon>Endopterygota</taxon>
        <taxon>Diptera</taxon>
        <taxon>Nematocera</taxon>
        <taxon>Culicoidea</taxon>
        <taxon>Culicidae</taxon>
        <taxon>Culicinae</taxon>
        <taxon>Culicini</taxon>
        <taxon>Culex</taxon>
        <taxon>Culex</taxon>
    </lineage>
</organism>
<feature type="transmembrane region" description="Helical" evidence="1">
    <location>
        <begin position="136"/>
        <end position="157"/>
    </location>
</feature>
<dbReference type="EMBL" id="HBUE01308635">
    <property type="protein sequence ID" value="CAG6582349.1"/>
    <property type="molecule type" value="Transcribed_RNA"/>
</dbReference>
<dbReference type="EMBL" id="HBUE01202450">
    <property type="protein sequence ID" value="CAG6530523.1"/>
    <property type="molecule type" value="Transcribed_RNA"/>
</dbReference>
<evidence type="ECO:0000313" key="2">
    <source>
        <dbReference type="EMBL" id="CAG6530523.1"/>
    </source>
</evidence>
<keyword evidence="1" id="KW-0812">Transmembrane</keyword>
<feature type="transmembrane region" description="Helical" evidence="1">
    <location>
        <begin position="29"/>
        <end position="50"/>
    </location>
</feature>
<sequence length="158" mass="19034">MQNLASVNLFFFFVSLFNTYYLLSNENPLFVILSLVACVLLFFAEFYSLLFTFTLFYCSPSLLVIFLSLFDIFDSFSFFIHFHLFHFTYFYVYSVICCWFTCFKIVHHRLLLLYLQKYSLTLIIESSRFLMSRLHGCSRYLAPYKLVFLLLCFLFIYL</sequence>